<feature type="compositionally biased region" description="Polar residues" evidence="2">
    <location>
        <begin position="1"/>
        <end position="10"/>
    </location>
</feature>
<feature type="compositionally biased region" description="Low complexity" evidence="2">
    <location>
        <begin position="13"/>
        <end position="24"/>
    </location>
</feature>
<evidence type="ECO:0000313" key="5">
    <source>
        <dbReference type="Proteomes" id="UP001147700"/>
    </source>
</evidence>
<evidence type="ECO:0008006" key="6">
    <source>
        <dbReference type="Google" id="ProtNLM"/>
    </source>
</evidence>
<feature type="transmembrane region" description="Helical" evidence="3">
    <location>
        <begin position="45"/>
        <end position="65"/>
    </location>
</feature>
<keyword evidence="3" id="KW-0472">Membrane</keyword>
<dbReference type="Proteomes" id="UP001147700">
    <property type="component" value="Unassembled WGS sequence"/>
</dbReference>
<accession>A0ABT4RM83</accession>
<protein>
    <recommendedName>
        <fullName evidence="6">Polysaccharide chain length determinant N-terminal domain-containing protein</fullName>
    </recommendedName>
</protein>
<dbReference type="PANTHER" id="PTHR32309:SF13">
    <property type="entry name" value="FERRIC ENTEROBACTIN TRANSPORT PROTEIN FEPE"/>
    <property type="match status" value="1"/>
</dbReference>
<keyword evidence="3" id="KW-0812">Transmembrane</keyword>
<keyword evidence="3" id="KW-1133">Transmembrane helix</keyword>
<evidence type="ECO:0000256" key="2">
    <source>
        <dbReference type="SAM" id="MobiDB-lite"/>
    </source>
</evidence>
<dbReference type="EMBL" id="JAPCID010000028">
    <property type="protein sequence ID" value="MDA0139644.1"/>
    <property type="molecule type" value="Genomic_DNA"/>
</dbReference>
<evidence type="ECO:0000313" key="4">
    <source>
        <dbReference type="EMBL" id="MDA0139644.1"/>
    </source>
</evidence>
<reference evidence="4" key="1">
    <citation type="submission" date="2022-10" db="EMBL/GenBank/DDBJ databases">
        <title>The WGS of Solirubrobacter sp. CPCC 204708.</title>
        <authorList>
            <person name="Jiang Z."/>
        </authorList>
    </citation>
    <scope>NUCLEOTIDE SEQUENCE</scope>
    <source>
        <strain evidence="4">CPCC 204708</strain>
    </source>
</reference>
<feature type="region of interest" description="Disordered" evidence="2">
    <location>
        <begin position="1"/>
        <end position="29"/>
    </location>
</feature>
<dbReference type="InterPro" id="IPR050445">
    <property type="entry name" value="Bact_polysacc_biosynth/exp"/>
</dbReference>
<evidence type="ECO:0000256" key="3">
    <source>
        <dbReference type="SAM" id="Phobius"/>
    </source>
</evidence>
<evidence type="ECO:0000256" key="1">
    <source>
        <dbReference type="SAM" id="Coils"/>
    </source>
</evidence>
<dbReference type="PANTHER" id="PTHR32309">
    <property type="entry name" value="TYROSINE-PROTEIN KINASE"/>
    <property type="match status" value="1"/>
</dbReference>
<keyword evidence="5" id="KW-1185">Reference proteome</keyword>
<gene>
    <name evidence="4" type="ORF">OJ962_19240</name>
</gene>
<feature type="coiled-coil region" evidence="1">
    <location>
        <begin position="185"/>
        <end position="212"/>
    </location>
</feature>
<dbReference type="RefSeq" id="WP_202955587.1">
    <property type="nucleotide sequence ID" value="NZ_JAPCID010000028.1"/>
</dbReference>
<feature type="transmembrane region" description="Helical" evidence="3">
    <location>
        <begin position="289"/>
        <end position="307"/>
    </location>
</feature>
<keyword evidence="1" id="KW-0175">Coiled coil</keyword>
<sequence length="312" mass="33663">MPASSKSKSPVRSAAAESPAKLAPALPPVPEPDPFGPLRGIVRRWPVVLAVTVVLCGVALVAGYAQAPTYTANAVISVGRVDVRVQTLPGYVAGAQTLAAAYSRTVPTDPIVLPLARQLGIPPAEVRERLWAVPVPESTMFAVYGTGGSAAEATELTGAATSQFERYVKSTETSDRTIERLMTQFREQSRRSASYRRRIDELQAQIDRAAAAAATSTASESARRRAREERNDRIERLQTSLDTSELRKQVLVSQYNERMAESASSAGIQVVTRPVSAESDRRRTLERSLVIGLLAGLMLGGAAALLVDRRRR</sequence>
<name>A0ABT4RM83_9ACTN</name>
<comment type="caution">
    <text evidence="4">The sequence shown here is derived from an EMBL/GenBank/DDBJ whole genome shotgun (WGS) entry which is preliminary data.</text>
</comment>
<organism evidence="4 5">
    <name type="scientific">Solirubrobacter deserti</name>
    <dbReference type="NCBI Taxonomy" id="2282478"/>
    <lineage>
        <taxon>Bacteria</taxon>
        <taxon>Bacillati</taxon>
        <taxon>Actinomycetota</taxon>
        <taxon>Thermoleophilia</taxon>
        <taxon>Solirubrobacterales</taxon>
        <taxon>Solirubrobacteraceae</taxon>
        <taxon>Solirubrobacter</taxon>
    </lineage>
</organism>
<proteinExistence type="predicted"/>